<evidence type="ECO:0000256" key="4">
    <source>
        <dbReference type="ARBA" id="ARBA00007210"/>
    </source>
</evidence>
<dbReference type="EMBL" id="CMVM020000020">
    <property type="status" value="NOT_ANNOTATED_CDS"/>
    <property type="molecule type" value="Genomic_DNA"/>
</dbReference>
<reference evidence="10" key="2">
    <citation type="submission" date="2022-06" db="UniProtKB">
        <authorList>
            <consortium name="EnsemblMetazoa"/>
        </authorList>
    </citation>
    <scope>IDENTIFICATION</scope>
</reference>
<protein>
    <recommendedName>
        <fullName evidence="5">Exocyst complex component 8</fullName>
    </recommendedName>
</protein>
<dbReference type="Proteomes" id="UP000024404">
    <property type="component" value="Unassembled WGS sequence"/>
</dbReference>
<dbReference type="Gene3D" id="1.20.58.1210">
    <property type="entry name" value="Exo84p, N-terminal helical domain"/>
    <property type="match status" value="1"/>
</dbReference>
<dbReference type="PANTHER" id="PTHR21426">
    <property type="entry name" value="EXOCYST COMPLEX COMPONENT 8"/>
    <property type="match status" value="1"/>
</dbReference>
<comment type="function">
    <text evidence="1">Component of the exocyst complex involved in the docking of exocytic vesicles with fusion sites on the plasma membrane.</text>
</comment>
<sequence length="695" mass="79259">MTSSNAVENALIDDQFGEEDFDPISCWNEEGTSFLIVLDVRDQLKEMKDGDETRQLQAFRMRLNAINAQSSESMKKSVFLNYKKFIDTAKEVSHLEREIYELSSLLSDQRMLIESLMQMTGEDRSSIGTASLHTSSFSVNPINILMQKMDGIAVGFNTLLNNLSSSDRVIMHGEVVQLCSDSMRPQYNVMLILLSDRLLIGQPSSGKYRFQLESSHPLNNIAAVNIKDRENGETATSMFKLLIFPGQRSFPNRVFLAENARIKKEWLECIENAKRELLHEGSLVRQATIRGKRRQDLSTKVEVSNQLVPVMESGITKTPDESAWLNELPAELDDCIAHRDMEHAVELIMEWKSCNTREAAIDTQLTLREAQIVRRPGALHGGPRAVRKAINLLTILGRAPQAVDLYLKKRSTMLRTTTRELTMSEEPLSYVRQLSQQFLNVISDVVKEFLMQPEHFSLILHWCSGELSVMLSLIRRHVIEVAPTMAVLAHTWRILMTHCENLIAIGVDLSFEVHRLLAPSLKTAIETNFTNIIESIRLRVSEERWRAYNMENESNVNRFIEEMSDMGLAVDWALSTTQRSSINITQNACHFSRVAYVLARDLAMLRFSHLRYLTDSFMVKLWSEYLNHLKNAPKSSLQQYTSIFIVSQLLPLCDVIYNESAMGILSELLETKFESLLRYRGNFHAASSDEDVAHV</sequence>
<evidence type="ECO:0000259" key="9">
    <source>
        <dbReference type="PROSITE" id="PS50003"/>
    </source>
</evidence>
<keyword evidence="11" id="KW-1185">Reference proteome</keyword>
<reference evidence="11" key="1">
    <citation type="submission" date="2013-10" db="EMBL/GenBank/DDBJ databases">
        <title>Genome sequencing of Onchocerca volvulus.</title>
        <authorList>
            <person name="Cotton J."/>
            <person name="Tsai J."/>
            <person name="Stanley E."/>
            <person name="Tracey A."/>
            <person name="Holroyd N."/>
            <person name="Lustigman S."/>
            <person name="Berriman M."/>
        </authorList>
    </citation>
    <scope>NUCLEOTIDE SEQUENCE</scope>
</reference>
<dbReference type="InterPro" id="IPR042561">
    <property type="entry name" value="Exo84_C_1"/>
</dbReference>
<feature type="domain" description="PH" evidence="9">
    <location>
        <begin position="168"/>
        <end position="275"/>
    </location>
</feature>
<comment type="subcellular location">
    <subcellularLocation>
        <location evidence="3">Cell projection</location>
        <location evidence="3">Growth cone</location>
    </subcellularLocation>
    <subcellularLocation>
        <location evidence="2">Cytoplasm</location>
        <location evidence="2">Perinuclear region</location>
    </subcellularLocation>
</comment>
<evidence type="ECO:0000256" key="5">
    <source>
        <dbReference type="ARBA" id="ARBA00017509"/>
    </source>
</evidence>
<dbReference type="InterPro" id="IPR016159">
    <property type="entry name" value="Cullin_repeat-like_dom_sf"/>
</dbReference>
<dbReference type="EnsemblMetazoa" id="OVOC732.1">
    <property type="protein sequence ID" value="OVOC732.1"/>
    <property type="gene ID" value="WBGene00237541"/>
</dbReference>
<dbReference type="GO" id="GO:0006893">
    <property type="term" value="P:Golgi to plasma membrane transport"/>
    <property type="evidence" value="ECO:0007669"/>
    <property type="project" value="TreeGrafter"/>
</dbReference>
<proteinExistence type="inferred from homology"/>
<dbReference type="GO" id="GO:0030426">
    <property type="term" value="C:growth cone"/>
    <property type="evidence" value="ECO:0007669"/>
    <property type="project" value="UniProtKB-SubCell"/>
</dbReference>
<evidence type="ECO:0000256" key="2">
    <source>
        <dbReference type="ARBA" id="ARBA00004556"/>
    </source>
</evidence>
<keyword evidence="7" id="KW-0268">Exocytosis</keyword>
<dbReference type="SUPFAM" id="SSF74788">
    <property type="entry name" value="Cullin repeat-like"/>
    <property type="match status" value="1"/>
</dbReference>
<dbReference type="Gene3D" id="1.20.58.1220">
    <property type="entry name" value="Exo84p, C-terminal helical domain"/>
    <property type="match status" value="1"/>
</dbReference>
<dbReference type="InterPro" id="IPR032403">
    <property type="entry name" value="Exo84_C"/>
</dbReference>
<dbReference type="GO" id="GO:0015031">
    <property type="term" value="P:protein transport"/>
    <property type="evidence" value="ECO:0007669"/>
    <property type="project" value="UniProtKB-KW"/>
</dbReference>
<dbReference type="OMA" id="AAWLPNR"/>
<dbReference type="CDD" id="cd01226">
    <property type="entry name" value="PH_RalBD_exo84"/>
    <property type="match status" value="1"/>
</dbReference>
<organism evidence="10 11">
    <name type="scientific">Onchocerca volvulus</name>
    <dbReference type="NCBI Taxonomy" id="6282"/>
    <lineage>
        <taxon>Eukaryota</taxon>
        <taxon>Metazoa</taxon>
        <taxon>Ecdysozoa</taxon>
        <taxon>Nematoda</taxon>
        <taxon>Chromadorea</taxon>
        <taxon>Rhabditida</taxon>
        <taxon>Spirurina</taxon>
        <taxon>Spiruromorpha</taxon>
        <taxon>Filarioidea</taxon>
        <taxon>Onchocercidae</taxon>
        <taxon>Onchocerca</taxon>
    </lineage>
</organism>
<evidence type="ECO:0000256" key="7">
    <source>
        <dbReference type="ARBA" id="ARBA00022483"/>
    </source>
</evidence>
<dbReference type="Gene3D" id="2.30.29.30">
    <property type="entry name" value="Pleckstrin-homology domain (PH domain)/Phosphotyrosine-binding domain (PTB)"/>
    <property type="match status" value="1"/>
</dbReference>
<name>A0A8R1TZ34_ONCVO</name>
<keyword evidence="8" id="KW-0653">Protein transport</keyword>
<accession>A0A8R1TZ34</accession>
<dbReference type="GO" id="GO:0048471">
    <property type="term" value="C:perinuclear region of cytoplasm"/>
    <property type="evidence" value="ECO:0007669"/>
    <property type="project" value="UniProtKB-SubCell"/>
</dbReference>
<evidence type="ECO:0000256" key="6">
    <source>
        <dbReference type="ARBA" id="ARBA00022448"/>
    </source>
</evidence>
<dbReference type="AlphaFoldDB" id="A0A8R1TZ34"/>
<dbReference type="GO" id="GO:0000145">
    <property type="term" value="C:exocyst"/>
    <property type="evidence" value="ECO:0007669"/>
    <property type="project" value="InterPro"/>
</dbReference>
<evidence type="ECO:0000313" key="10">
    <source>
        <dbReference type="EnsemblMetazoa" id="OVOC732.1"/>
    </source>
</evidence>
<dbReference type="SUPFAM" id="SSF50729">
    <property type="entry name" value="PH domain-like"/>
    <property type="match status" value="1"/>
</dbReference>
<keyword evidence="6" id="KW-0813">Transport</keyword>
<dbReference type="Pfam" id="PF16528">
    <property type="entry name" value="Exo84_C"/>
    <property type="match status" value="1"/>
</dbReference>
<dbReference type="SMART" id="SM00233">
    <property type="entry name" value="PH"/>
    <property type="match status" value="1"/>
</dbReference>
<dbReference type="InterPro" id="IPR011993">
    <property type="entry name" value="PH-like_dom_sf"/>
</dbReference>
<dbReference type="GO" id="GO:0090522">
    <property type="term" value="P:vesicle tethering involved in exocytosis"/>
    <property type="evidence" value="ECO:0007669"/>
    <property type="project" value="EnsemblMetazoa"/>
</dbReference>
<evidence type="ECO:0000313" key="11">
    <source>
        <dbReference type="Proteomes" id="UP000024404"/>
    </source>
</evidence>
<comment type="similarity">
    <text evidence="4">Belongs to the EXO84 family.</text>
</comment>
<dbReference type="PANTHER" id="PTHR21426:SF12">
    <property type="entry name" value="EXOCYST COMPLEX COMPONENT 8"/>
    <property type="match status" value="1"/>
</dbReference>
<dbReference type="InterPro" id="IPR001849">
    <property type="entry name" value="PH_domain"/>
</dbReference>
<evidence type="ECO:0000256" key="3">
    <source>
        <dbReference type="ARBA" id="ARBA00004624"/>
    </source>
</evidence>
<dbReference type="PROSITE" id="PS50003">
    <property type="entry name" value="PH_DOMAIN"/>
    <property type="match status" value="1"/>
</dbReference>
<dbReference type="InterPro" id="IPR033961">
    <property type="entry name" value="Exo84"/>
</dbReference>
<evidence type="ECO:0000256" key="8">
    <source>
        <dbReference type="ARBA" id="ARBA00022927"/>
    </source>
</evidence>
<dbReference type="Pfam" id="PF08700">
    <property type="entry name" value="VPS51_Exo84_N"/>
    <property type="match status" value="1"/>
</dbReference>
<evidence type="ECO:0000256" key="1">
    <source>
        <dbReference type="ARBA" id="ARBA00002660"/>
    </source>
</evidence>
<dbReference type="InterPro" id="IPR042560">
    <property type="entry name" value="Exo84_C_2"/>
</dbReference>